<feature type="transmembrane region" description="Helical" evidence="2">
    <location>
        <begin position="75"/>
        <end position="95"/>
    </location>
</feature>
<feature type="transmembrane region" description="Helical" evidence="2">
    <location>
        <begin position="181"/>
        <end position="200"/>
    </location>
</feature>
<sequence>MIRDRPTSRLEQPTRAPLRVGAGVLGVAGAAAVVGLVALAGRPWPVVVAGTGLAGVGVLLAVVDARHHRLPDRLVALAYAVVVVPLALGALAGWLPEPSRAWWALGLGACSLLGYLLLGLIKMGGLGLGDVKLSGALGTWLGWFGWPAVLAGPVVTFVLAGVFALVLLATRRADLRSHVALGPWMVVGTAVVTAATGGVLG</sequence>
<dbReference type="Proteomes" id="UP001500622">
    <property type="component" value="Unassembled WGS sequence"/>
</dbReference>
<accession>A0ABP8L8Q6</accession>
<dbReference type="PANTHER" id="PTHR30487">
    <property type="entry name" value="TYPE 4 PREPILIN-LIKE PROTEINS LEADER PEPTIDE-PROCESSING ENZYME"/>
    <property type="match status" value="1"/>
</dbReference>
<dbReference type="EMBL" id="BAABGN010000009">
    <property type="protein sequence ID" value="GAA4424349.1"/>
    <property type="molecule type" value="Genomic_DNA"/>
</dbReference>
<evidence type="ECO:0000313" key="5">
    <source>
        <dbReference type="Proteomes" id="UP001500622"/>
    </source>
</evidence>
<comment type="caution">
    <text evidence="4">The sequence shown here is derived from an EMBL/GenBank/DDBJ whole genome shotgun (WGS) entry which is preliminary data.</text>
</comment>
<dbReference type="RefSeq" id="WP_345216208.1">
    <property type="nucleotide sequence ID" value="NZ_BAABGN010000009.1"/>
</dbReference>
<proteinExistence type="inferred from homology"/>
<dbReference type="InterPro" id="IPR050882">
    <property type="entry name" value="Prepilin_peptidase/N-MTase"/>
</dbReference>
<comment type="similarity">
    <text evidence="1">Belongs to the peptidase A24 family.</text>
</comment>
<keyword evidence="2" id="KW-1133">Transmembrane helix</keyword>
<gene>
    <name evidence="4" type="ORF">GCM10023169_20930</name>
</gene>
<organism evidence="4 5">
    <name type="scientific">Georgenia halophila</name>
    <dbReference type="NCBI Taxonomy" id="620889"/>
    <lineage>
        <taxon>Bacteria</taxon>
        <taxon>Bacillati</taxon>
        <taxon>Actinomycetota</taxon>
        <taxon>Actinomycetes</taxon>
        <taxon>Micrococcales</taxon>
        <taxon>Bogoriellaceae</taxon>
        <taxon>Georgenia</taxon>
    </lineage>
</organism>
<dbReference type="Pfam" id="PF01478">
    <property type="entry name" value="Peptidase_A24"/>
    <property type="match status" value="1"/>
</dbReference>
<feature type="transmembrane region" description="Helical" evidence="2">
    <location>
        <begin position="101"/>
        <end position="121"/>
    </location>
</feature>
<evidence type="ECO:0000256" key="1">
    <source>
        <dbReference type="ARBA" id="ARBA00005801"/>
    </source>
</evidence>
<dbReference type="PANTHER" id="PTHR30487:SF0">
    <property type="entry name" value="PREPILIN LEADER PEPTIDASE_N-METHYLTRANSFERASE-RELATED"/>
    <property type="match status" value="1"/>
</dbReference>
<evidence type="ECO:0000259" key="3">
    <source>
        <dbReference type="Pfam" id="PF01478"/>
    </source>
</evidence>
<reference evidence="5" key="1">
    <citation type="journal article" date="2019" name="Int. J. Syst. Evol. Microbiol.">
        <title>The Global Catalogue of Microorganisms (GCM) 10K type strain sequencing project: providing services to taxonomists for standard genome sequencing and annotation.</title>
        <authorList>
            <consortium name="The Broad Institute Genomics Platform"/>
            <consortium name="The Broad Institute Genome Sequencing Center for Infectious Disease"/>
            <person name="Wu L."/>
            <person name="Ma J."/>
        </authorList>
    </citation>
    <scope>NUCLEOTIDE SEQUENCE [LARGE SCALE GENOMIC DNA]</scope>
    <source>
        <strain evidence="5">JCM 17810</strain>
    </source>
</reference>
<feature type="transmembrane region" description="Helical" evidence="2">
    <location>
        <begin position="20"/>
        <end position="40"/>
    </location>
</feature>
<dbReference type="InterPro" id="IPR000045">
    <property type="entry name" value="Prepilin_IV_endopep_pep"/>
</dbReference>
<evidence type="ECO:0000313" key="4">
    <source>
        <dbReference type="EMBL" id="GAA4424349.1"/>
    </source>
</evidence>
<feature type="domain" description="Prepilin type IV endopeptidase peptidase" evidence="3">
    <location>
        <begin position="55"/>
        <end position="166"/>
    </location>
</feature>
<keyword evidence="2" id="KW-0472">Membrane</keyword>
<keyword evidence="2" id="KW-0812">Transmembrane</keyword>
<evidence type="ECO:0000256" key="2">
    <source>
        <dbReference type="SAM" id="Phobius"/>
    </source>
</evidence>
<protein>
    <recommendedName>
        <fullName evidence="3">Prepilin type IV endopeptidase peptidase domain-containing protein</fullName>
    </recommendedName>
</protein>
<dbReference type="Gene3D" id="1.20.120.1220">
    <property type="match status" value="1"/>
</dbReference>
<keyword evidence="5" id="KW-1185">Reference proteome</keyword>
<feature type="transmembrane region" description="Helical" evidence="2">
    <location>
        <begin position="141"/>
        <end position="169"/>
    </location>
</feature>
<feature type="transmembrane region" description="Helical" evidence="2">
    <location>
        <begin position="46"/>
        <end position="63"/>
    </location>
</feature>
<name>A0ABP8L8Q6_9MICO</name>